<dbReference type="SUPFAM" id="SSF46689">
    <property type="entry name" value="Homeodomain-like"/>
    <property type="match status" value="1"/>
</dbReference>
<organism evidence="2">
    <name type="scientific">Enterococcus faecium</name>
    <name type="common">Streptococcus faecium</name>
    <dbReference type="NCBI Taxonomy" id="1352"/>
    <lineage>
        <taxon>Bacteria</taxon>
        <taxon>Bacillati</taxon>
        <taxon>Bacillota</taxon>
        <taxon>Bacilli</taxon>
        <taxon>Lactobacillales</taxon>
        <taxon>Enterococcaceae</taxon>
        <taxon>Enterococcus</taxon>
    </lineage>
</organism>
<dbReference type="InterPro" id="IPR009057">
    <property type="entry name" value="Homeodomain-like_sf"/>
</dbReference>
<name>A0A6N3CKS5_ENTFC</name>
<feature type="domain" description="Insertion element IS150 protein InsJ-like helix-turn-helix" evidence="1">
    <location>
        <begin position="19"/>
        <end position="68"/>
    </location>
</feature>
<evidence type="ECO:0000259" key="1">
    <source>
        <dbReference type="Pfam" id="PF13518"/>
    </source>
</evidence>
<dbReference type="InterPro" id="IPR055247">
    <property type="entry name" value="InsJ-like_HTH"/>
</dbReference>
<evidence type="ECO:0000313" key="2">
    <source>
        <dbReference type="EMBL" id="VYU13853.1"/>
    </source>
</evidence>
<dbReference type="RefSeq" id="WP_070872332.1">
    <property type="nucleotide sequence ID" value="NZ_CACRTQ010000031.1"/>
</dbReference>
<gene>
    <name evidence="2" type="ORF">EFLFYP64_01406</name>
</gene>
<dbReference type="Gene3D" id="1.10.10.10">
    <property type="entry name" value="Winged helix-like DNA-binding domain superfamily/Winged helix DNA-binding domain"/>
    <property type="match status" value="1"/>
</dbReference>
<reference evidence="2" key="1">
    <citation type="submission" date="2019-11" db="EMBL/GenBank/DDBJ databases">
        <authorList>
            <person name="Feng L."/>
        </authorList>
    </citation>
    <scope>NUCLEOTIDE SEQUENCE</scope>
    <source>
        <strain evidence="2">EFaeciumLFYP64</strain>
    </source>
</reference>
<dbReference type="InterPro" id="IPR036388">
    <property type="entry name" value="WH-like_DNA-bd_sf"/>
</dbReference>
<proteinExistence type="predicted"/>
<protein>
    <recommendedName>
        <fullName evidence="1">Insertion element IS150 protein InsJ-like helix-turn-helix domain-containing protein</fullName>
    </recommendedName>
</protein>
<accession>A0A6N3CKS5</accession>
<dbReference type="EMBL" id="CACRTQ010000031">
    <property type="protein sequence ID" value="VYU13853.1"/>
    <property type="molecule type" value="Genomic_DNA"/>
</dbReference>
<sequence length="85" mass="10354">MEKQTLTNFSEQQRIDAMKKYKIIEPYLNKQKTIKEIAIKNKVPTRTLYRWVQKYEHDGLVGLIRKIRTDFEQIRVSEEVRQKNE</sequence>
<dbReference type="AlphaFoldDB" id="A0A6N3CKS5"/>
<dbReference type="Pfam" id="PF13518">
    <property type="entry name" value="HTH_28"/>
    <property type="match status" value="1"/>
</dbReference>